<evidence type="ECO:0000313" key="1">
    <source>
        <dbReference type="EMBL" id="MCD9559247.1"/>
    </source>
</evidence>
<protein>
    <submittedName>
        <fullName evidence="1">Uncharacterized protein</fullName>
    </submittedName>
</protein>
<sequence>MDHSYTSASEINYGVIVNNDIPIDVDQSNDEFTFDILMEVEDIQETMNLSKENTVDIPSLLMPKAQDLITSRKLSTFESVVVRYQYSDIVSSMTNEILEDPATFRILCTIRNIASTKALCDLGMNINMMHLELGILRPTSMR</sequence>
<proteinExistence type="predicted"/>
<organism evidence="1 2">
    <name type="scientific">Datura stramonium</name>
    <name type="common">Jimsonweed</name>
    <name type="synonym">Common thornapple</name>
    <dbReference type="NCBI Taxonomy" id="4076"/>
    <lineage>
        <taxon>Eukaryota</taxon>
        <taxon>Viridiplantae</taxon>
        <taxon>Streptophyta</taxon>
        <taxon>Embryophyta</taxon>
        <taxon>Tracheophyta</taxon>
        <taxon>Spermatophyta</taxon>
        <taxon>Magnoliopsida</taxon>
        <taxon>eudicotyledons</taxon>
        <taxon>Gunneridae</taxon>
        <taxon>Pentapetalae</taxon>
        <taxon>asterids</taxon>
        <taxon>lamiids</taxon>
        <taxon>Solanales</taxon>
        <taxon>Solanaceae</taxon>
        <taxon>Solanoideae</taxon>
        <taxon>Datureae</taxon>
        <taxon>Datura</taxon>
    </lineage>
</organism>
<dbReference type="EMBL" id="JACEIK010002116">
    <property type="protein sequence ID" value="MCD9559247.1"/>
    <property type="molecule type" value="Genomic_DNA"/>
</dbReference>
<keyword evidence="2" id="KW-1185">Reference proteome</keyword>
<gene>
    <name evidence="1" type="ORF">HAX54_017107</name>
</gene>
<evidence type="ECO:0000313" key="2">
    <source>
        <dbReference type="Proteomes" id="UP000823775"/>
    </source>
</evidence>
<reference evidence="1 2" key="1">
    <citation type="journal article" date="2021" name="BMC Genomics">
        <title>Datura genome reveals duplications of psychoactive alkaloid biosynthetic genes and high mutation rate following tissue culture.</title>
        <authorList>
            <person name="Rajewski A."/>
            <person name="Carter-House D."/>
            <person name="Stajich J."/>
            <person name="Litt A."/>
        </authorList>
    </citation>
    <scope>NUCLEOTIDE SEQUENCE [LARGE SCALE GENOMIC DNA]</scope>
    <source>
        <strain evidence="1">AR-01</strain>
    </source>
</reference>
<accession>A0ABS8UM87</accession>
<name>A0ABS8UM87_DATST</name>
<dbReference type="PANTHER" id="PTHR33067:SF9">
    <property type="entry name" value="RNA-DIRECTED DNA POLYMERASE"/>
    <property type="match status" value="1"/>
</dbReference>
<comment type="caution">
    <text evidence="1">The sequence shown here is derived from an EMBL/GenBank/DDBJ whole genome shotgun (WGS) entry which is preliminary data.</text>
</comment>
<dbReference type="PANTHER" id="PTHR33067">
    <property type="entry name" value="RNA-DIRECTED DNA POLYMERASE-RELATED"/>
    <property type="match status" value="1"/>
</dbReference>
<dbReference type="Proteomes" id="UP000823775">
    <property type="component" value="Unassembled WGS sequence"/>
</dbReference>